<feature type="domain" description="PPM-type phosphatase" evidence="1">
    <location>
        <begin position="352"/>
        <end position="601"/>
    </location>
</feature>
<dbReference type="PROSITE" id="PS51746">
    <property type="entry name" value="PPM_2"/>
    <property type="match status" value="1"/>
</dbReference>
<organism evidence="2 3">
    <name type="scientific">Microcystis aeruginosa Ma_SC_T_19800800_S464</name>
    <dbReference type="NCBI Taxonomy" id="2486257"/>
    <lineage>
        <taxon>Bacteria</taxon>
        <taxon>Bacillati</taxon>
        <taxon>Cyanobacteriota</taxon>
        <taxon>Cyanophyceae</taxon>
        <taxon>Oscillatoriophycideae</taxon>
        <taxon>Chroococcales</taxon>
        <taxon>Microcystaceae</taxon>
        <taxon>Microcystis</taxon>
    </lineage>
</organism>
<dbReference type="Proteomes" id="UP000319313">
    <property type="component" value="Unassembled WGS sequence"/>
</dbReference>
<sequence>MTSPSTENSPPLLIQEKESFSMADYQIEIIAYLGLLTADVYYFKVKFQPIADLDGEKGETSSQLGLLRVGSLNSSLDRELQLRKILQNYSLLAPLIADIQVDSAIINSLSIKEKSQEVNEKQNEDIAPEQIVSENSGFVNITSTKDDDSGENPSTETDYLEEEYYPETAIENETKPEKLLLLTRFPQENLTLEAWLKEEHSQEEALTLVIQVCQLFSYIAKQNWYLINLLPQFIEIDKPLKIFDLTCAYSIEESLTSGIIGDYCAPELASSRSINESMSSYTIAALLYQTTHQKLPQSDQIISLEIDPIPHLYQLLKIALSSLPEERFPLAQFLSLLIETRHSLRSLKVQWNIASYSTVGLSTERLQNEDNYGVRQQHLSNSETLVLGVVADGMGGMSQGEVASQIAVKTILQDYLTPEVKTVEQCNEWLLNLFQKANISIADAVRNGGTTLSVALAINDSLMIAHVGDSRIYLIRQGKIKQLSEDHSLVAMLVANGEITEEESLTHPDRNVLLKSLGSKKHLSEGYVQNLSRTTSNLSMTLENEDILLLCSDGVWDLVPTQELAEIFSQFESLQMAVDQTIQRVINKGATDNATLLAMQCFMTSGT</sequence>
<dbReference type="InterPro" id="IPR011009">
    <property type="entry name" value="Kinase-like_dom_sf"/>
</dbReference>
<dbReference type="SUPFAM" id="SSF56112">
    <property type="entry name" value="Protein kinase-like (PK-like)"/>
    <property type="match status" value="1"/>
</dbReference>
<dbReference type="SMART" id="SM00332">
    <property type="entry name" value="PP2Cc"/>
    <property type="match status" value="1"/>
</dbReference>
<comment type="caution">
    <text evidence="2">The sequence shown here is derived from an EMBL/GenBank/DDBJ whole genome shotgun (WGS) entry which is preliminary data.</text>
</comment>
<evidence type="ECO:0000313" key="2">
    <source>
        <dbReference type="EMBL" id="TRU21848.1"/>
    </source>
</evidence>
<accession>A0A552DHZ2</accession>
<evidence type="ECO:0000259" key="1">
    <source>
        <dbReference type="PROSITE" id="PS51746"/>
    </source>
</evidence>
<dbReference type="SMART" id="SM00331">
    <property type="entry name" value="PP2C_SIG"/>
    <property type="match status" value="1"/>
</dbReference>
<reference evidence="2 3" key="1">
    <citation type="submission" date="2019-01" db="EMBL/GenBank/DDBJ databases">
        <title>Coherence of Microcystis species and biogeography revealed through population genomics.</title>
        <authorList>
            <person name="Perez-Carrascal O.M."/>
            <person name="Terrat Y."/>
            <person name="Giani A."/>
            <person name="Fortin N."/>
            <person name="Tromas N."/>
            <person name="Shapiro B.J."/>
        </authorList>
    </citation>
    <scope>NUCLEOTIDE SEQUENCE [LARGE SCALE GENOMIC DNA]</scope>
    <source>
        <strain evidence="2">Ma_SC_T_19800800_S464</strain>
    </source>
</reference>
<dbReference type="AlphaFoldDB" id="A0A552DHZ2"/>
<dbReference type="EMBL" id="SFBL01000185">
    <property type="protein sequence ID" value="TRU21848.1"/>
    <property type="molecule type" value="Genomic_DNA"/>
</dbReference>
<dbReference type="Gene3D" id="3.60.40.10">
    <property type="entry name" value="PPM-type phosphatase domain"/>
    <property type="match status" value="1"/>
</dbReference>
<evidence type="ECO:0000313" key="3">
    <source>
        <dbReference type="Proteomes" id="UP000319313"/>
    </source>
</evidence>
<name>A0A552DHZ2_MICAE</name>
<dbReference type="InterPro" id="IPR015655">
    <property type="entry name" value="PP2C"/>
</dbReference>
<dbReference type="GO" id="GO:0004722">
    <property type="term" value="F:protein serine/threonine phosphatase activity"/>
    <property type="evidence" value="ECO:0007669"/>
    <property type="project" value="InterPro"/>
</dbReference>
<dbReference type="InterPro" id="IPR001932">
    <property type="entry name" value="PPM-type_phosphatase-like_dom"/>
</dbReference>
<dbReference type="CDD" id="cd00143">
    <property type="entry name" value="PP2Cc"/>
    <property type="match status" value="1"/>
</dbReference>
<gene>
    <name evidence="2" type="ORF">EWV81_19350</name>
</gene>
<protein>
    <submittedName>
        <fullName evidence="2">Serine/threonine-protein phosphatase</fullName>
    </submittedName>
</protein>
<dbReference type="InterPro" id="IPR036457">
    <property type="entry name" value="PPM-type-like_dom_sf"/>
</dbReference>
<proteinExistence type="predicted"/>
<dbReference type="Gene3D" id="1.10.510.10">
    <property type="entry name" value="Transferase(Phosphotransferase) domain 1"/>
    <property type="match status" value="1"/>
</dbReference>
<dbReference type="SUPFAM" id="SSF81606">
    <property type="entry name" value="PP2C-like"/>
    <property type="match status" value="1"/>
</dbReference>
<dbReference type="Pfam" id="PF13672">
    <property type="entry name" value="PP2C_2"/>
    <property type="match status" value="1"/>
</dbReference>
<dbReference type="PANTHER" id="PTHR47992">
    <property type="entry name" value="PROTEIN PHOSPHATASE"/>
    <property type="match status" value="1"/>
</dbReference>